<evidence type="ECO:0000256" key="9">
    <source>
        <dbReference type="ARBA" id="ARBA00023160"/>
    </source>
</evidence>
<reference evidence="16 17" key="1">
    <citation type="submission" date="2016-09" db="EMBL/GenBank/DDBJ databases">
        <title>Genome-resolved meta-omics ties microbial dynamics to process performance in biotechnology for thiocyanate degradation.</title>
        <authorList>
            <person name="Kantor R.S."/>
            <person name="Huddy R.J."/>
            <person name="Iyer R."/>
            <person name="Thomas B.C."/>
            <person name="Brown C.T."/>
            <person name="Anantharaman K."/>
            <person name="Tringe S."/>
            <person name="Hettich R.L."/>
            <person name="Harrison S.T."/>
            <person name="Banfield J.F."/>
        </authorList>
    </citation>
    <scope>NUCLEOTIDE SEQUENCE [LARGE SCALE GENOMIC DNA]</scope>
    <source>
        <strain evidence="16">59-99</strain>
    </source>
</reference>
<evidence type="ECO:0000313" key="16">
    <source>
        <dbReference type="EMBL" id="OJX59327.1"/>
    </source>
</evidence>
<feature type="active site" evidence="13">
    <location>
        <position position="111"/>
    </location>
</feature>
<comment type="subcellular location">
    <subcellularLocation>
        <location evidence="13">Cytoplasm</location>
    </subcellularLocation>
</comment>
<dbReference type="InterPro" id="IPR013747">
    <property type="entry name" value="ACP_syn_III_C"/>
</dbReference>
<comment type="subunit">
    <text evidence="13">Homodimer.</text>
</comment>
<keyword evidence="10 13" id="KW-0511">Multifunctional enzyme</keyword>
<dbReference type="HAMAP" id="MF_01815">
    <property type="entry name" value="FabH"/>
    <property type="match status" value="1"/>
</dbReference>
<name>A0A1M3L295_9BACT</name>
<evidence type="ECO:0000256" key="7">
    <source>
        <dbReference type="ARBA" id="ARBA00022832"/>
    </source>
</evidence>
<dbReference type="InterPro" id="IPR016039">
    <property type="entry name" value="Thiolase-like"/>
</dbReference>
<dbReference type="EMBL" id="MKVH01000013">
    <property type="protein sequence ID" value="OJX59327.1"/>
    <property type="molecule type" value="Genomic_DNA"/>
</dbReference>
<dbReference type="STRING" id="1895771.BGO89_02605"/>
<dbReference type="NCBIfam" id="TIGR00747">
    <property type="entry name" value="fabH"/>
    <property type="match status" value="1"/>
</dbReference>
<dbReference type="GO" id="GO:0033818">
    <property type="term" value="F:beta-ketoacyl-acyl-carrier-protein synthase III activity"/>
    <property type="evidence" value="ECO:0007669"/>
    <property type="project" value="UniProtKB-UniRule"/>
</dbReference>
<dbReference type="AlphaFoldDB" id="A0A1M3L295"/>
<evidence type="ECO:0000259" key="15">
    <source>
        <dbReference type="Pfam" id="PF08545"/>
    </source>
</evidence>
<dbReference type="Gene3D" id="3.40.47.10">
    <property type="match status" value="1"/>
</dbReference>
<keyword evidence="11 13" id="KW-0012">Acyltransferase</keyword>
<evidence type="ECO:0000313" key="17">
    <source>
        <dbReference type="Proteomes" id="UP000184233"/>
    </source>
</evidence>
<keyword evidence="7 13" id="KW-0276">Fatty acid metabolism</keyword>
<evidence type="ECO:0000256" key="1">
    <source>
        <dbReference type="ARBA" id="ARBA00005194"/>
    </source>
</evidence>
<organism evidence="16 17">
    <name type="scientific">Candidatus Kapaibacterium thiocyanatum</name>
    <dbReference type="NCBI Taxonomy" id="1895771"/>
    <lineage>
        <taxon>Bacteria</taxon>
        <taxon>Pseudomonadati</taxon>
        <taxon>Candidatus Kapaibacteriota</taxon>
        <taxon>Candidatus Kapaibacteriia</taxon>
        <taxon>Candidatus Kapaibacteriales</taxon>
        <taxon>Candidatus Kapaibacteriaceae</taxon>
        <taxon>Candidatus Kapaibacterium</taxon>
    </lineage>
</organism>
<evidence type="ECO:0000256" key="5">
    <source>
        <dbReference type="ARBA" id="ARBA00022516"/>
    </source>
</evidence>
<dbReference type="GO" id="GO:0044550">
    <property type="term" value="P:secondary metabolite biosynthetic process"/>
    <property type="evidence" value="ECO:0007669"/>
    <property type="project" value="TreeGrafter"/>
</dbReference>
<dbReference type="SUPFAM" id="SSF53901">
    <property type="entry name" value="Thiolase-like"/>
    <property type="match status" value="1"/>
</dbReference>
<evidence type="ECO:0000256" key="6">
    <source>
        <dbReference type="ARBA" id="ARBA00022679"/>
    </source>
</evidence>
<dbReference type="Pfam" id="PF08541">
    <property type="entry name" value="ACP_syn_III_C"/>
    <property type="match status" value="1"/>
</dbReference>
<comment type="catalytic activity">
    <reaction evidence="12">
        <text>malonyl-[ACP] + acetyl-CoA + H(+) = 3-oxobutanoyl-[ACP] + CO2 + CoA</text>
        <dbReference type="Rhea" id="RHEA:12080"/>
        <dbReference type="Rhea" id="RHEA-COMP:9623"/>
        <dbReference type="Rhea" id="RHEA-COMP:9625"/>
        <dbReference type="ChEBI" id="CHEBI:15378"/>
        <dbReference type="ChEBI" id="CHEBI:16526"/>
        <dbReference type="ChEBI" id="CHEBI:57287"/>
        <dbReference type="ChEBI" id="CHEBI:57288"/>
        <dbReference type="ChEBI" id="CHEBI:78449"/>
        <dbReference type="ChEBI" id="CHEBI:78450"/>
        <dbReference type="EC" id="2.3.1.180"/>
    </reaction>
    <physiologicalReaction direction="left-to-right" evidence="12">
        <dbReference type="Rhea" id="RHEA:12081"/>
    </physiologicalReaction>
</comment>
<feature type="domain" description="Beta-ketoacyl-[acyl-carrier-protein] synthase III N-terminal" evidence="15">
    <location>
        <begin position="105"/>
        <end position="184"/>
    </location>
</feature>
<dbReference type="InterPro" id="IPR004655">
    <property type="entry name" value="FabH"/>
</dbReference>
<dbReference type="GO" id="GO:0005737">
    <property type="term" value="C:cytoplasm"/>
    <property type="evidence" value="ECO:0007669"/>
    <property type="project" value="UniProtKB-SubCell"/>
</dbReference>
<dbReference type="UniPathway" id="UPA00094"/>
<keyword evidence="8 13" id="KW-0443">Lipid metabolism</keyword>
<gene>
    <name evidence="13" type="primary">fabH</name>
    <name evidence="16" type="ORF">BGO89_02605</name>
</gene>
<comment type="domain">
    <text evidence="13">The last Arg residue of the ACP-binding site is essential for the weak association between ACP/AcpP and FabH.</text>
</comment>
<comment type="caution">
    <text evidence="16">The sequence shown here is derived from an EMBL/GenBank/DDBJ whole genome shotgun (WGS) entry which is preliminary data.</text>
</comment>
<comment type="function">
    <text evidence="13">Catalyzes the condensation reaction of fatty acid synthesis by the addition to an acyl acceptor of two carbons from malonyl-ACP. Catalyzes the first condensation reaction which initiates fatty acid synthesis and may therefore play a role in governing the total rate of fatty acid production. Possesses both acetoacetyl-ACP synthase and acetyl transacylase activities. Its substrate specificity determines the biosynthesis of branched-chain and/or straight-chain of fatty acids.</text>
</comment>
<keyword evidence="9 13" id="KW-0275">Fatty acid biosynthesis</keyword>
<sequence length="335" mass="36587">MKATITAIAHSVPPDVYDNKWFEERIDTNDEWIQSRTGIRERHFATEGGVTDILLPAAEEVLRQRGITANDIDCIILCTVTADRIFPASAAILQRKLGATNAWGFDLSAACSGFIYGIVTAAKLVESGAVRNVLLCGGDKMSSIINFEDRTTCVLFGDGGGVVLLEKSEDDSFGVLDHILRMDGNGEQHLHQKAGGSLRPPTHETVDAREHFVYQEGQAVFKAAVKGMADVSYEIMHRNGLTADDVAWFVPHQANLRIIDAAAERMGLSKDKVMVNIQRYGNTTAGTIPLCLSELYHNGQLHRGDNVVLASFGAGYTWGSVLLRWSLDPVTKDKA</sequence>
<keyword evidence="5 13" id="KW-0444">Lipid biosynthesis</keyword>
<comment type="pathway">
    <text evidence="1 13">Lipid metabolism; fatty acid biosynthesis.</text>
</comment>
<dbReference type="GO" id="GO:0006633">
    <property type="term" value="P:fatty acid biosynthetic process"/>
    <property type="evidence" value="ECO:0007669"/>
    <property type="project" value="UniProtKB-UniRule"/>
</dbReference>
<evidence type="ECO:0000256" key="10">
    <source>
        <dbReference type="ARBA" id="ARBA00023268"/>
    </source>
</evidence>
<keyword evidence="4 13" id="KW-0963">Cytoplasm</keyword>
<dbReference type="Proteomes" id="UP000184233">
    <property type="component" value="Unassembled WGS sequence"/>
</dbReference>
<dbReference type="GO" id="GO:0004315">
    <property type="term" value="F:3-oxoacyl-[acyl-carrier-protein] synthase activity"/>
    <property type="evidence" value="ECO:0007669"/>
    <property type="project" value="InterPro"/>
</dbReference>
<dbReference type="PANTHER" id="PTHR34069:SF2">
    <property type="entry name" value="BETA-KETOACYL-[ACYL-CARRIER-PROTEIN] SYNTHASE III"/>
    <property type="match status" value="1"/>
</dbReference>
<evidence type="ECO:0000256" key="4">
    <source>
        <dbReference type="ARBA" id="ARBA00022490"/>
    </source>
</evidence>
<evidence type="ECO:0000256" key="12">
    <source>
        <dbReference type="ARBA" id="ARBA00051096"/>
    </source>
</evidence>
<evidence type="ECO:0000256" key="8">
    <source>
        <dbReference type="ARBA" id="ARBA00023098"/>
    </source>
</evidence>
<accession>A0A1M3L295</accession>
<keyword evidence="6 13" id="KW-0808">Transferase</keyword>
<dbReference type="Pfam" id="PF08545">
    <property type="entry name" value="ACP_syn_III"/>
    <property type="match status" value="1"/>
</dbReference>
<feature type="domain" description="Beta-ketoacyl-[acyl-carrier-protein] synthase III C-terminal" evidence="14">
    <location>
        <begin position="236"/>
        <end position="325"/>
    </location>
</feature>
<evidence type="ECO:0000256" key="11">
    <source>
        <dbReference type="ARBA" id="ARBA00023315"/>
    </source>
</evidence>
<proteinExistence type="inferred from homology"/>
<dbReference type="PANTHER" id="PTHR34069">
    <property type="entry name" value="3-OXOACYL-[ACYL-CARRIER-PROTEIN] SYNTHASE 3"/>
    <property type="match status" value="1"/>
</dbReference>
<dbReference type="NCBIfam" id="NF006829">
    <property type="entry name" value="PRK09352.1"/>
    <property type="match status" value="1"/>
</dbReference>
<evidence type="ECO:0000256" key="2">
    <source>
        <dbReference type="ARBA" id="ARBA00008642"/>
    </source>
</evidence>
<dbReference type="FunFam" id="3.40.47.10:FF:000004">
    <property type="entry name" value="3-oxoacyl-[acyl-carrier-protein] synthase 3"/>
    <property type="match status" value="1"/>
</dbReference>
<evidence type="ECO:0000256" key="3">
    <source>
        <dbReference type="ARBA" id="ARBA00012333"/>
    </source>
</evidence>
<evidence type="ECO:0000259" key="14">
    <source>
        <dbReference type="Pfam" id="PF08541"/>
    </source>
</evidence>
<dbReference type="InterPro" id="IPR013751">
    <property type="entry name" value="ACP_syn_III_N"/>
</dbReference>
<comment type="similarity">
    <text evidence="2 13">Belongs to the thiolase-like superfamily. FabH family.</text>
</comment>
<protein>
    <recommendedName>
        <fullName evidence="3 13">Beta-ketoacyl-[acyl-carrier-protein] synthase III</fullName>
        <shortName evidence="13">Beta-ketoacyl-ACP synthase III</shortName>
        <shortName evidence="13">KAS III</shortName>
        <ecNumber evidence="3 13">2.3.1.180</ecNumber>
    </recommendedName>
    <alternativeName>
        <fullName evidence="13">3-oxoacyl-[acyl-carrier-protein] synthase 3</fullName>
    </alternativeName>
    <alternativeName>
        <fullName evidence="13">3-oxoacyl-[acyl-carrier-protein] synthase III</fullName>
    </alternativeName>
</protein>
<evidence type="ECO:0000256" key="13">
    <source>
        <dbReference type="HAMAP-Rule" id="MF_01815"/>
    </source>
</evidence>
<dbReference type="CDD" id="cd00830">
    <property type="entry name" value="KAS_III"/>
    <property type="match status" value="1"/>
</dbReference>
<dbReference type="EC" id="2.3.1.180" evidence="3 13"/>
<feature type="active site" evidence="13">
    <location>
        <position position="252"/>
    </location>
</feature>
<feature type="active site" evidence="13">
    <location>
        <position position="282"/>
    </location>
</feature>
<feature type="region of interest" description="ACP-binding" evidence="13">
    <location>
        <begin position="253"/>
        <end position="257"/>
    </location>
</feature>